<keyword evidence="1" id="KW-0472">Membrane</keyword>
<feature type="transmembrane region" description="Helical" evidence="1">
    <location>
        <begin position="150"/>
        <end position="168"/>
    </location>
</feature>
<name>A0ABU0GGK5_9CELL</name>
<sequence>MSAAAAALRLDVMTVRPYTRQLLMVLGAMGVLVVIGPPAVGLMAGAVFAAVVAAYPFAVEDKNDLGTLHASLPVQRGTLVLARYVLSLLTYLVATVAATVLAVAWSTTGDAVVTAGELGLVATAGFVTYALLVGIQLPVYYAVGYTRGRLLGYVPIMLLSAGGAALGASGEVDLGGLVEPAERHPGLVVGLAVLGGATALVLSALASWRLDRRRTARVSAGARQAG</sequence>
<organism evidence="2 3">
    <name type="scientific">Cellulomonas iranensis</name>
    <dbReference type="NCBI Taxonomy" id="76862"/>
    <lineage>
        <taxon>Bacteria</taxon>
        <taxon>Bacillati</taxon>
        <taxon>Actinomycetota</taxon>
        <taxon>Actinomycetes</taxon>
        <taxon>Micrococcales</taxon>
        <taxon>Cellulomonadaceae</taxon>
        <taxon>Cellulomonas</taxon>
    </lineage>
</organism>
<dbReference type="RefSeq" id="WP_070319693.1">
    <property type="nucleotide sequence ID" value="NZ_JAUSVM010000001.1"/>
</dbReference>
<evidence type="ECO:0000313" key="2">
    <source>
        <dbReference type="EMBL" id="MDQ0424485.1"/>
    </source>
</evidence>
<accession>A0ABU0GGK5</accession>
<dbReference type="Proteomes" id="UP001240250">
    <property type="component" value="Unassembled WGS sequence"/>
</dbReference>
<keyword evidence="3" id="KW-1185">Reference proteome</keyword>
<dbReference type="EMBL" id="JAUSVM010000001">
    <property type="protein sequence ID" value="MDQ0424485.1"/>
    <property type="molecule type" value="Genomic_DNA"/>
</dbReference>
<proteinExistence type="predicted"/>
<feature type="transmembrane region" description="Helical" evidence="1">
    <location>
        <begin position="118"/>
        <end position="143"/>
    </location>
</feature>
<comment type="caution">
    <text evidence="2">The sequence shown here is derived from an EMBL/GenBank/DDBJ whole genome shotgun (WGS) entry which is preliminary data.</text>
</comment>
<keyword evidence="1" id="KW-1133">Transmembrane helix</keyword>
<feature type="transmembrane region" description="Helical" evidence="1">
    <location>
        <begin position="80"/>
        <end position="106"/>
    </location>
</feature>
<feature type="transmembrane region" description="Helical" evidence="1">
    <location>
        <begin position="188"/>
        <end position="208"/>
    </location>
</feature>
<evidence type="ECO:0008006" key="4">
    <source>
        <dbReference type="Google" id="ProtNLM"/>
    </source>
</evidence>
<reference evidence="2 3" key="1">
    <citation type="submission" date="2023-07" db="EMBL/GenBank/DDBJ databases">
        <title>Sequencing the genomes of 1000 actinobacteria strains.</title>
        <authorList>
            <person name="Klenk H.-P."/>
        </authorList>
    </citation>
    <scope>NUCLEOTIDE SEQUENCE [LARGE SCALE GENOMIC DNA]</scope>
    <source>
        <strain evidence="2 3">DSM 14785</strain>
    </source>
</reference>
<keyword evidence="1" id="KW-0812">Transmembrane</keyword>
<feature type="transmembrane region" description="Helical" evidence="1">
    <location>
        <begin position="42"/>
        <end position="59"/>
    </location>
</feature>
<dbReference type="InterPro" id="IPR025699">
    <property type="entry name" value="ABC2_memb-like"/>
</dbReference>
<gene>
    <name evidence="2" type="ORF">JO380_000866</name>
</gene>
<protein>
    <recommendedName>
        <fullName evidence="4">ABC-2 transporter permease</fullName>
    </recommendedName>
</protein>
<evidence type="ECO:0000256" key="1">
    <source>
        <dbReference type="SAM" id="Phobius"/>
    </source>
</evidence>
<dbReference type="Pfam" id="PF13346">
    <property type="entry name" value="ABC2_membrane_5"/>
    <property type="match status" value="1"/>
</dbReference>
<evidence type="ECO:0000313" key="3">
    <source>
        <dbReference type="Proteomes" id="UP001240250"/>
    </source>
</evidence>